<dbReference type="GO" id="GO:0005544">
    <property type="term" value="F:calcium-dependent phospholipid binding"/>
    <property type="evidence" value="ECO:0007669"/>
    <property type="project" value="UniProtKB-KW"/>
</dbReference>
<dbReference type="OrthoDB" id="37886at2759"/>
<dbReference type="Proteomes" id="UP000094527">
    <property type="component" value="Unassembled WGS sequence"/>
</dbReference>
<dbReference type="FunFam" id="1.10.220.10:FF:000003">
    <property type="entry name" value="Annexin"/>
    <property type="match status" value="1"/>
</dbReference>
<dbReference type="GO" id="GO:0005509">
    <property type="term" value="F:calcium ion binding"/>
    <property type="evidence" value="ECO:0007669"/>
    <property type="project" value="InterPro"/>
</dbReference>
<dbReference type="InterPro" id="IPR001464">
    <property type="entry name" value="Annexin"/>
</dbReference>
<dbReference type="PRINTS" id="PR00196">
    <property type="entry name" value="ANNEXIN"/>
</dbReference>
<dbReference type="SMART" id="SM00335">
    <property type="entry name" value="ANX"/>
    <property type="match status" value="4"/>
</dbReference>
<dbReference type="FunFam" id="1.10.220.10:FF:000002">
    <property type="entry name" value="Annexin"/>
    <property type="match status" value="1"/>
</dbReference>
<evidence type="ECO:0000256" key="4">
    <source>
        <dbReference type="ARBA" id="ARBA00023216"/>
    </source>
</evidence>
<keyword evidence="3" id="KW-0106">Calcium</keyword>
<organism evidence="6 7">
    <name type="scientific">Orchesella cincta</name>
    <name type="common">Springtail</name>
    <name type="synonym">Podura cincta</name>
    <dbReference type="NCBI Taxonomy" id="48709"/>
    <lineage>
        <taxon>Eukaryota</taxon>
        <taxon>Metazoa</taxon>
        <taxon>Ecdysozoa</taxon>
        <taxon>Arthropoda</taxon>
        <taxon>Hexapoda</taxon>
        <taxon>Collembola</taxon>
        <taxon>Entomobryomorpha</taxon>
        <taxon>Entomobryoidea</taxon>
        <taxon>Orchesellidae</taxon>
        <taxon>Orchesellinae</taxon>
        <taxon>Orchesella</taxon>
    </lineage>
</organism>
<evidence type="ECO:0000256" key="2">
    <source>
        <dbReference type="ARBA" id="ARBA00022737"/>
    </source>
</evidence>
<dbReference type="GO" id="GO:0005737">
    <property type="term" value="C:cytoplasm"/>
    <property type="evidence" value="ECO:0007669"/>
    <property type="project" value="TreeGrafter"/>
</dbReference>
<dbReference type="GO" id="GO:0005886">
    <property type="term" value="C:plasma membrane"/>
    <property type="evidence" value="ECO:0007669"/>
    <property type="project" value="TreeGrafter"/>
</dbReference>
<comment type="caution">
    <text evidence="6">The sequence shown here is derived from an EMBL/GenBank/DDBJ whole genome shotgun (WGS) entry which is preliminary data.</text>
</comment>
<dbReference type="FunFam" id="1.10.220.10:FF:000004">
    <property type="entry name" value="Annexin"/>
    <property type="match status" value="1"/>
</dbReference>
<dbReference type="Gene3D" id="1.10.220.10">
    <property type="entry name" value="Annexin"/>
    <property type="match status" value="4"/>
</dbReference>
<dbReference type="SUPFAM" id="SSF47874">
    <property type="entry name" value="Annexin"/>
    <property type="match status" value="1"/>
</dbReference>
<dbReference type="OMA" id="GQQPMTY"/>
<name>A0A1D2M656_ORCCI</name>
<dbReference type="AlphaFoldDB" id="A0A1D2M656"/>
<keyword evidence="2" id="KW-0677">Repeat</keyword>
<evidence type="ECO:0000313" key="7">
    <source>
        <dbReference type="Proteomes" id="UP000094527"/>
    </source>
</evidence>
<evidence type="ECO:0000256" key="5">
    <source>
        <dbReference type="ARBA" id="ARBA00023302"/>
    </source>
</evidence>
<dbReference type="FunFam" id="1.10.220.10:FF:000001">
    <property type="entry name" value="Annexin"/>
    <property type="match status" value="1"/>
</dbReference>
<dbReference type="GO" id="GO:0005634">
    <property type="term" value="C:nucleus"/>
    <property type="evidence" value="ECO:0007669"/>
    <property type="project" value="TreeGrafter"/>
</dbReference>
<dbReference type="GO" id="GO:0001786">
    <property type="term" value="F:phosphatidylserine binding"/>
    <property type="evidence" value="ECO:0007669"/>
    <property type="project" value="TreeGrafter"/>
</dbReference>
<dbReference type="Pfam" id="PF00191">
    <property type="entry name" value="Annexin"/>
    <property type="match status" value="4"/>
</dbReference>
<dbReference type="STRING" id="48709.A0A1D2M656"/>
<dbReference type="PROSITE" id="PS51897">
    <property type="entry name" value="ANNEXIN_2"/>
    <property type="match status" value="4"/>
</dbReference>
<keyword evidence="7" id="KW-1185">Reference proteome</keyword>
<dbReference type="InterPro" id="IPR037104">
    <property type="entry name" value="Annexin_sf"/>
</dbReference>
<sequence length="429" mass="46533">MYPNQYPNPQKPGFPAQPVYAVPTAPPGVAPVYPSGYHPAAGQVPGYSGYPQSHQGYPGQVIPPQMQVPMGFSAAPSYPGMIPQMQGYPGAPAGQPVQLAPVDAPKLSESLTGYKEKPTIKEIKSDPRSDALVLRKAMKGIGTDETAITNVLTKRTNKQCLEIAKTFKADHGKDLIKNLKSELSGHVEKLTVALVTPRCQYLAGRLHKAIAGLGTREIVLLDILCTSSNAEIKAISDAYKQLFKKTLENDISGDTSGHFCKFLVCLCQAKRDEKAVVNKDASKNDAQALYKAGEKRIGTDESTFIRIFTSSSFPQIRSIMKDYEVVSCGTSLKKAVKKEFSGNLKTGLITILEVAENKAVYFAKRLHESVAGAGTNDGDLIYICVTRAEIDMENIKQEYVKKQNNTMAQAISGDTSGDYKKMLLGLVGH</sequence>
<evidence type="ECO:0000256" key="1">
    <source>
        <dbReference type="ARBA" id="ARBA00007831"/>
    </source>
</evidence>
<accession>A0A1D2M656</accession>
<gene>
    <name evidence="6" type="ORF">Ocin01_18212</name>
</gene>
<dbReference type="PANTHER" id="PTHR10502:SF102">
    <property type="entry name" value="ANNEXIN B11"/>
    <property type="match status" value="1"/>
</dbReference>
<evidence type="ECO:0000256" key="3">
    <source>
        <dbReference type="ARBA" id="ARBA00022837"/>
    </source>
</evidence>
<protein>
    <submittedName>
        <fullName evidence="6">Annexin A7</fullName>
    </submittedName>
</protein>
<dbReference type="PANTHER" id="PTHR10502">
    <property type="entry name" value="ANNEXIN"/>
    <property type="match status" value="1"/>
</dbReference>
<comment type="similarity">
    <text evidence="1">Belongs to the annexin family.</text>
</comment>
<reference evidence="6 7" key="1">
    <citation type="journal article" date="2016" name="Genome Biol. Evol.">
        <title>Gene Family Evolution Reflects Adaptation to Soil Environmental Stressors in the Genome of the Collembolan Orchesella cincta.</title>
        <authorList>
            <person name="Faddeeva-Vakhrusheva A."/>
            <person name="Derks M.F."/>
            <person name="Anvar S.Y."/>
            <person name="Agamennone V."/>
            <person name="Suring W."/>
            <person name="Smit S."/>
            <person name="van Straalen N.M."/>
            <person name="Roelofs D."/>
        </authorList>
    </citation>
    <scope>NUCLEOTIDE SEQUENCE [LARGE SCALE GENOMIC DNA]</scope>
    <source>
        <tissue evidence="6">Mixed pool</tissue>
    </source>
</reference>
<keyword evidence="5" id="KW-0111">Calcium/phospholipid-binding</keyword>
<dbReference type="InterPro" id="IPR018502">
    <property type="entry name" value="Annexin_repeat"/>
</dbReference>
<dbReference type="GO" id="GO:0012506">
    <property type="term" value="C:vesicle membrane"/>
    <property type="evidence" value="ECO:0007669"/>
    <property type="project" value="TreeGrafter"/>
</dbReference>
<evidence type="ECO:0000313" key="6">
    <source>
        <dbReference type="EMBL" id="ODM88470.1"/>
    </source>
</evidence>
<proteinExistence type="inferred from homology"/>
<keyword evidence="4" id="KW-0041">Annexin</keyword>
<dbReference type="EMBL" id="LJIJ01003558">
    <property type="protein sequence ID" value="ODM88470.1"/>
    <property type="molecule type" value="Genomic_DNA"/>
</dbReference>